<dbReference type="eggNOG" id="ENOG502RIZG">
    <property type="taxonomic scope" value="Eukaryota"/>
</dbReference>
<dbReference type="AlphaFoldDB" id="Q2H2X6"/>
<dbReference type="OMA" id="GECKYCI"/>
<dbReference type="Proteomes" id="UP000001056">
    <property type="component" value="Unassembled WGS sequence"/>
</dbReference>
<protein>
    <submittedName>
        <fullName evidence="1">Uncharacterized protein</fullName>
    </submittedName>
</protein>
<accession>Q2H2X6</accession>
<keyword evidence="2" id="KW-1185">Reference proteome</keyword>
<dbReference type="GeneID" id="4392009"/>
<dbReference type="OrthoDB" id="4572211at2759"/>
<dbReference type="EMBL" id="CH408032">
    <property type="protein sequence ID" value="EAQ87251.1"/>
    <property type="molecule type" value="Genomic_DNA"/>
</dbReference>
<dbReference type="RefSeq" id="XP_001223084.1">
    <property type="nucleotide sequence ID" value="XM_001223083.1"/>
</dbReference>
<name>Q2H2X6_CHAGB</name>
<sequence length="339" mass="37806">MDSLQRSVKQTDGMLRAVIQQLNKQIETMGNSTGHTNLAGVATSLEVSLAQVQRVHRLLEYDLGKLAAIIEELPTKNSIVEGPEVKRSVNENTEGDKALGRMEAKLDSLTTKFDQIAGLEPLVQRSEVKIDDTLRICETLDTSQNLNLGRLTAIQHSLSKMKKSATVIGVDPAAAHAPALSSTNQPDRKKRKMEESDIFDSTALSAPVRHKNKWKALTADQRNKLRELTNRRSLTEGILDRLVPCPDGGLWNTDHILFRFRSLCQNQGLSVKAARLKEYMDLKLSRSWFCARNVAIEGAPSVSLSGECKYCISRCVLIKPVEPDSENEDNRYYVRVVSH</sequence>
<evidence type="ECO:0000313" key="1">
    <source>
        <dbReference type="EMBL" id="EAQ87251.1"/>
    </source>
</evidence>
<dbReference type="InParanoid" id="Q2H2X6"/>
<reference evidence="2" key="1">
    <citation type="journal article" date="2015" name="Genome Announc.">
        <title>Draft genome sequence of the cellulolytic fungus Chaetomium globosum.</title>
        <authorList>
            <person name="Cuomo C.A."/>
            <person name="Untereiner W.A."/>
            <person name="Ma L.-J."/>
            <person name="Grabherr M."/>
            <person name="Birren B.W."/>
        </authorList>
    </citation>
    <scope>NUCLEOTIDE SEQUENCE [LARGE SCALE GENOMIC DNA]</scope>
    <source>
        <strain evidence="2">ATCC 6205 / CBS 148.51 / DSM 1962 / NBRC 6347 / NRRL 1970</strain>
    </source>
</reference>
<dbReference type="VEuPathDB" id="FungiDB:CHGG_03870"/>
<dbReference type="HOGENOM" id="CLU_818899_0_0_1"/>
<proteinExistence type="predicted"/>
<organism evidence="1 2">
    <name type="scientific">Chaetomium globosum (strain ATCC 6205 / CBS 148.51 / DSM 1962 / NBRC 6347 / NRRL 1970)</name>
    <name type="common">Soil fungus</name>
    <dbReference type="NCBI Taxonomy" id="306901"/>
    <lineage>
        <taxon>Eukaryota</taxon>
        <taxon>Fungi</taxon>
        <taxon>Dikarya</taxon>
        <taxon>Ascomycota</taxon>
        <taxon>Pezizomycotina</taxon>
        <taxon>Sordariomycetes</taxon>
        <taxon>Sordariomycetidae</taxon>
        <taxon>Sordariales</taxon>
        <taxon>Chaetomiaceae</taxon>
        <taxon>Chaetomium</taxon>
    </lineage>
</organism>
<gene>
    <name evidence="1" type="ORF">CHGG_03870</name>
</gene>
<evidence type="ECO:0000313" key="2">
    <source>
        <dbReference type="Proteomes" id="UP000001056"/>
    </source>
</evidence>